<feature type="transmembrane region" description="Helical" evidence="1">
    <location>
        <begin position="141"/>
        <end position="166"/>
    </location>
</feature>
<proteinExistence type="predicted"/>
<dbReference type="EMBL" id="PYGB01000019">
    <property type="protein sequence ID" value="PSK80830.1"/>
    <property type="molecule type" value="Genomic_DNA"/>
</dbReference>
<sequence length="226" mass="24060">MTLPAPSLSPDPIVELELIRWRQARFERITECVEDALPALMTKIESTVASMSSIAVGTAQISPDNLWKTLFEPWARQVATRVEAEMDEEIGVLAASLSEKGTSQDVLRVALPALAGVGVLAASLAAIPSVMSIATVTTTSFFFFTTTTISWPVLAVGGAGIAVASFTGSRLVDWLSDQNRAHLEARLQCRARIAALGHGLASGERSLVTDLQAATLRSLEAKLEIA</sequence>
<reference evidence="2 5" key="2">
    <citation type="submission" date="2018-03" db="EMBL/GenBank/DDBJ databases">
        <title>Genomic Encyclopedia of Archaeal and Bacterial Type Strains, Phase II (KMG-II): from individual species to whole genera.</title>
        <authorList>
            <person name="Goeker M."/>
        </authorList>
    </citation>
    <scope>NUCLEOTIDE SEQUENCE [LARGE SCALE GENOMIC DNA]</scope>
    <source>
        <strain evidence="2 5">DSM 29956</strain>
    </source>
</reference>
<dbReference type="Proteomes" id="UP000193495">
    <property type="component" value="Unassembled WGS sequence"/>
</dbReference>
<dbReference type="RefSeq" id="WP_085897807.1">
    <property type="nucleotide sequence ID" value="NZ_FWFY01000017.1"/>
</dbReference>
<protein>
    <submittedName>
        <fullName evidence="3">Uncharacterized protein</fullName>
    </submittedName>
</protein>
<gene>
    <name evidence="2" type="ORF">CLV79_11917</name>
    <name evidence="3" type="ORF">LOS8367_03505</name>
</gene>
<evidence type="ECO:0000256" key="1">
    <source>
        <dbReference type="SAM" id="Phobius"/>
    </source>
</evidence>
<accession>A0A1X7A472</accession>
<keyword evidence="5" id="KW-1185">Reference proteome</keyword>
<organism evidence="3 4">
    <name type="scientific">Limimaricola soesokkakensis</name>
    <dbReference type="NCBI Taxonomy" id="1343159"/>
    <lineage>
        <taxon>Bacteria</taxon>
        <taxon>Pseudomonadati</taxon>
        <taxon>Pseudomonadota</taxon>
        <taxon>Alphaproteobacteria</taxon>
        <taxon>Rhodobacterales</taxon>
        <taxon>Paracoccaceae</taxon>
        <taxon>Limimaricola</taxon>
    </lineage>
</organism>
<evidence type="ECO:0000313" key="3">
    <source>
        <dbReference type="EMBL" id="SLN69728.1"/>
    </source>
</evidence>
<keyword evidence="1" id="KW-0472">Membrane</keyword>
<dbReference type="EMBL" id="FWFY01000017">
    <property type="protein sequence ID" value="SLN69728.1"/>
    <property type="molecule type" value="Genomic_DNA"/>
</dbReference>
<name>A0A1X7A472_9RHOB</name>
<feature type="transmembrane region" description="Helical" evidence="1">
    <location>
        <begin position="109"/>
        <end position="135"/>
    </location>
</feature>
<dbReference type="Proteomes" id="UP000240624">
    <property type="component" value="Unassembled WGS sequence"/>
</dbReference>
<keyword evidence="1" id="KW-0812">Transmembrane</keyword>
<evidence type="ECO:0000313" key="4">
    <source>
        <dbReference type="Proteomes" id="UP000193495"/>
    </source>
</evidence>
<evidence type="ECO:0000313" key="2">
    <source>
        <dbReference type="EMBL" id="PSK80830.1"/>
    </source>
</evidence>
<keyword evidence="1" id="KW-1133">Transmembrane helix</keyword>
<evidence type="ECO:0000313" key="5">
    <source>
        <dbReference type="Proteomes" id="UP000240624"/>
    </source>
</evidence>
<reference evidence="3 4" key="1">
    <citation type="submission" date="2017-03" db="EMBL/GenBank/DDBJ databases">
        <authorList>
            <person name="Afonso C.L."/>
            <person name="Miller P.J."/>
            <person name="Scott M.A."/>
            <person name="Spackman E."/>
            <person name="Goraichik I."/>
            <person name="Dimitrov K.M."/>
            <person name="Suarez D.L."/>
            <person name="Swayne D.E."/>
        </authorList>
    </citation>
    <scope>NUCLEOTIDE SEQUENCE [LARGE SCALE GENOMIC DNA]</scope>
    <source>
        <strain evidence="3 4">CECT 8367</strain>
    </source>
</reference>
<dbReference type="AlphaFoldDB" id="A0A1X7A472"/>